<dbReference type="InterPro" id="IPR040921">
    <property type="entry name" value="Peptidase_S66C"/>
</dbReference>
<dbReference type="InterPro" id="IPR029062">
    <property type="entry name" value="Class_I_gatase-like"/>
</dbReference>
<dbReference type="SUPFAM" id="SSF52317">
    <property type="entry name" value="Class I glutamine amidotransferase-like"/>
    <property type="match status" value="1"/>
</dbReference>
<dbReference type="SUPFAM" id="SSF141986">
    <property type="entry name" value="LD-carboxypeptidase A C-terminal domain-like"/>
    <property type="match status" value="1"/>
</dbReference>
<feature type="domain" description="LD-carboxypeptidase N-terminal" evidence="3">
    <location>
        <begin position="2"/>
        <end position="51"/>
    </location>
</feature>
<dbReference type="CDD" id="cd07062">
    <property type="entry name" value="Peptidase_S66_mccF_like"/>
    <property type="match status" value="1"/>
</dbReference>
<evidence type="ECO:0000259" key="4">
    <source>
        <dbReference type="Pfam" id="PF17676"/>
    </source>
</evidence>
<name>A0AAD1NIZ6_LACLC</name>
<sequence>MSIGGFNSNELLPYIDWNIVKNSPKIFCGFSDITVLHQAIFAKTGLVTYYGPGYIAFLMDELQDFQTNSWQNAVAGQSSYSLNASDFYTSDAWYDPTQARHLLPAAWKIYNHGKASGEIIGGNLNTLMLVTGTSAQVKSNQQIAFLENAEGEDFYDWDRELAHFLQVYPDISALVIGRFPKEEGMTEEILHFILDKYPHLKTIPVVYDVDFGHTQPIFTFPLGGQVEISTQPLKIEILEG</sequence>
<proteinExistence type="inferred from homology"/>
<evidence type="ECO:0000259" key="3">
    <source>
        <dbReference type="Pfam" id="PF02016"/>
    </source>
</evidence>
<protein>
    <recommendedName>
        <fullName evidence="7">Muramoyltetrapeptide carboxypeptidase</fullName>
    </recommendedName>
</protein>
<dbReference type="PANTHER" id="PTHR30237:SF6">
    <property type="entry name" value="CARBOXYPEPTIDASE YOCD-RELATED"/>
    <property type="match status" value="1"/>
</dbReference>
<dbReference type="GO" id="GO:0016787">
    <property type="term" value="F:hydrolase activity"/>
    <property type="evidence" value="ECO:0007669"/>
    <property type="project" value="UniProtKB-KW"/>
</dbReference>
<dbReference type="Proteomes" id="UP000595253">
    <property type="component" value="Chromosome"/>
</dbReference>
<dbReference type="PANTHER" id="PTHR30237">
    <property type="entry name" value="MURAMOYLTETRAPEPTIDE CARBOXYPEPTIDASE"/>
    <property type="match status" value="1"/>
</dbReference>
<dbReference type="Gene3D" id="3.40.50.10740">
    <property type="entry name" value="Class I glutamine amidotransferase-like"/>
    <property type="match status" value="1"/>
</dbReference>
<dbReference type="InterPro" id="IPR027461">
    <property type="entry name" value="Carboxypeptidase_A_C_sf"/>
</dbReference>
<dbReference type="AlphaFoldDB" id="A0AAD1NIZ6"/>
<dbReference type="InterPro" id="IPR040449">
    <property type="entry name" value="Peptidase_S66_N"/>
</dbReference>
<gene>
    <name evidence="5" type="ORF">LLC_24510</name>
</gene>
<organism evidence="5 6">
    <name type="scientific">Lactococcus lactis subsp. cremoris</name>
    <name type="common">Streptococcus cremoris</name>
    <dbReference type="NCBI Taxonomy" id="1359"/>
    <lineage>
        <taxon>Bacteria</taxon>
        <taxon>Bacillati</taxon>
        <taxon>Bacillota</taxon>
        <taxon>Bacilli</taxon>
        <taxon>Lactobacillales</taxon>
        <taxon>Streptococcaceae</taxon>
        <taxon>Lactococcus</taxon>
    </lineage>
</organism>
<dbReference type="EMBL" id="AP024222">
    <property type="protein sequence ID" value="BCO07211.1"/>
    <property type="molecule type" value="Genomic_DNA"/>
</dbReference>
<feature type="domain" description="LD-carboxypeptidase C-terminal" evidence="4">
    <location>
        <begin position="116"/>
        <end position="228"/>
    </location>
</feature>
<dbReference type="Pfam" id="PF02016">
    <property type="entry name" value="Peptidase_S66"/>
    <property type="match status" value="1"/>
</dbReference>
<reference evidence="5 6" key="1">
    <citation type="submission" date="2020-12" db="EMBL/GenBank/DDBJ databases">
        <title>Complete genome sequence of lactococcus lactis subsp. cremoris strain EPSC and strain G3-2.</title>
        <authorList>
            <person name="Kita K."/>
            <person name="Ishikawa S."/>
        </authorList>
    </citation>
    <scope>NUCLEOTIDE SEQUENCE [LARGE SCALE GENOMIC DNA]</scope>
    <source>
        <strain evidence="5 6">EPSC</strain>
    </source>
</reference>
<evidence type="ECO:0000313" key="6">
    <source>
        <dbReference type="Proteomes" id="UP000595253"/>
    </source>
</evidence>
<evidence type="ECO:0000313" key="5">
    <source>
        <dbReference type="EMBL" id="BCO07211.1"/>
    </source>
</evidence>
<dbReference type="Pfam" id="PF17676">
    <property type="entry name" value="Peptidase_S66C"/>
    <property type="match status" value="1"/>
</dbReference>
<evidence type="ECO:0000256" key="1">
    <source>
        <dbReference type="ARBA" id="ARBA00010233"/>
    </source>
</evidence>
<evidence type="ECO:0000256" key="2">
    <source>
        <dbReference type="ARBA" id="ARBA00022801"/>
    </source>
</evidence>
<keyword evidence="2" id="KW-0378">Hydrolase</keyword>
<dbReference type="InterPro" id="IPR027478">
    <property type="entry name" value="LdcA_N"/>
</dbReference>
<dbReference type="InterPro" id="IPR003507">
    <property type="entry name" value="S66_fam"/>
</dbReference>
<evidence type="ECO:0008006" key="7">
    <source>
        <dbReference type="Google" id="ProtNLM"/>
    </source>
</evidence>
<dbReference type="Gene3D" id="3.50.30.60">
    <property type="entry name" value="LD-carboxypeptidase A C-terminal domain-like"/>
    <property type="match status" value="1"/>
</dbReference>
<comment type="similarity">
    <text evidence="1">Belongs to the peptidase S66 family.</text>
</comment>
<accession>A0AAD1NIZ6</accession>